<dbReference type="SUPFAM" id="SSF56925">
    <property type="entry name" value="OMPA-like"/>
    <property type="match status" value="1"/>
</dbReference>
<dbReference type="RefSeq" id="WP_095976740.1">
    <property type="nucleotide sequence ID" value="NZ_CP022163.1"/>
</dbReference>
<keyword evidence="1 2" id="KW-0732">Signal</keyword>
<evidence type="ECO:0000313" key="4">
    <source>
        <dbReference type="EMBL" id="ATB28017.1"/>
    </source>
</evidence>
<dbReference type="Pfam" id="PF13505">
    <property type="entry name" value="OMP_b-brl"/>
    <property type="match status" value="1"/>
</dbReference>
<evidence type="ECO:0000256" key="1">
    <source>
        <dbReference type="ARBA" id="ARBA00022729"/>
    </source>
</evidence>
<dbReference type="EMBL" id="CP022163">
    <property type="protein sequence ID" value="ATB28017.1"/>
    <property type="molecule type" value="Genomic_DNA"/>
</dbReference>
<evidence type="ECO:0000256" key="2">
    <source>
        <dbReference type="SAM" id="SignalP"/>
    </source>
</evidence>
<gene>
    <name evidence="4" type="ORF">MEBOL_001462</name>
</gene>
<dbReference type="AlphaFoldDB" id="A0A250IA57"/>
<dbReference type="OrthoDB" id="5517457at2"/>
<feature type="domain" description="Outer membrane protein beta-barrel" evidence="3">
    <location>
        <begin position="18"/>
        <end position="212"/>
    </location>
</feature>
<accession>A0A250IA57</accession>
<dbReference type="KEGG" id="mbd:MEBOL_001462"/>
<keyword evidence="5" id="KW-1185">Reference proteome</keyword>
<protein>
    <recommendedName>
        <fullName evidence="3">Outer membrane protein beta-barrel domain-containing protein</fullName>
    </recommendedName>
</protein>
<feature type="signal peptide" evidence="2">
    <location>
        <begin position="1"/>
        <end position="23"/>
    </location>
</feature>
<feature type="chain" id="PRO_5013168483" description="Outer membrane protein beta-barrel domain-containing protein" evidence="2">
    <location>
        <begin position="24"/>
        <end position="212"/>
    </location>
</feature>
<dbReference type="InterPro" id="IPR027385">
    <property type="entry name" value="Beta-barrel_OMP"/>
</dbReference>
<name>A0A250IA57_9BACT</name>
<dbReference type="InterPro" id="IPR011250">
    <property type="entry name" value="OMP/PagP_B-barrel"/>
</dbReference>
<sequence>MKARSWMGGLALVTLCTASAAVAAVDASRMAGRLNYEEDRTKVGVDVRLGVGGLMGDAGDRTKAGPLVGVAAGAQPWRNLGIEAGVEGQRMAIDDGRIGTGEAMYRYNLGLLAKAGPLIAQEKLRPYVGAGAGVSYLNATSGAESLYRNDFVTEVPIAAGLDYRFSDTVFAGARASYRVLFGEEFANAANALTTGDSNGNLLNITATLGGRF</sequence>
<dbReference type="Gene3D" id="2.40.160.20">
    <property type="match status" value="1"/>
</dbReference>
<reference evidence="4 5" key="1">
    <citation type="submission" date="2017-06" db="EMBL/GenBank/DDBJ databases">
        <authorList>
            <person name="Kim H.J."/>
            <person name="Triplett B.A."/>
        </authorList>
    </citation>
    <scope>NUCLEOTIDE SEQUENCE [LARGE SCALE GENOMIC DNA]</scope>
    <source>
        <strain evidence="4 5">DSM 14713</strain>
    </source>
</reference>
<evidence type="ECO:0000313" key="5">
    <source>
        <dbReference type="Proteomes" id="UP000217289"/>
    </source>
</evidence>
<organism evidence="4 5">
    <name type="scientific">Melittangium boletus DSM 14713</name>
    <dbReference type="NCBI Taxonomy" id="1294270"/>
    <lineage>
        <taxon>Bacteria</taxon>
        <taxon>Pseudomonadati</taxon>
        <taxon>Myxococcota</taxon>
        <taxon>Myxococcia</taxon>
        <taxon>Myxococcales</taxon>
        <taxon>Cystobacterineae</taxon>
        <taxon>Archangiaceae</taxon>
        <taxon>Melittangium</taxon>
    </lineage>
</organism>
<dbReference type="Proteomes" id="UP000217289">
    <property type="component" value="Chromosome"/>
</dbReference>
<evidence type="ECO:0000259" key="3">
    <source>
        <dbReference type="Pfam" id="PF13505"/>
    </source>
</evidence>
<proteinExistence type="predicted"/>